<dbReference type="Pfam" id="PF02278">
    <property type="entry name" value="Lyase_8"/>
    <property type="match status" value="1"/>
</dbReference>
<dbReference type="Gene3D" id="2.60.40.1080">
    <property type="match status" value="1"/>
</dbReference>
<evidence type="ECO:0000313" key="8">
    <source>
        <dbReference type="EMBL" id="SEA67641.1"/>
    </source>
</evidence>
<dbReference type="EMBL" id="FNQH01000004">
    <property type="protein sequence ID" value="SEA67641.1"/>
    <property type="molecule type" value="Genomic_DNA"/>
</dbReference>
<dbReference type="SMART" id="SM00635">
    <property type="entry name" value="BID_2"/>
    <property type="match status" value="1"/>
</dbReference>
<dbReference type="InterPro" id="IPR011013">
    <property type="entry name" value="Gal_mutarotase_sf_dom"/>
</dbReference>
<comment type="caution">
    <text evidence="8">The sequence shown here is derived from an EMBL/GenBank/DDBJ whole genome shotgun (WGS) entry which is preliminary data.</text>
</comment>
<dbReference type="Gene3D" id="2.60.120.260">
    <property type="entry name" value="Galactose-binding domain-like"/>
    <property type="match status" value="1"/>
</dbReference>
<feature type="signal peptide" evidence="6">
    <location>
        <begin position="1"/>
        <end position="25"/>
    </location>
</feature>
<dbReference type="InterPro" id="IPR008929">
    <property type="entry name" value="Chondroitin_lyas"/>
</dbReference>
<protein>
    <submittedName>
        <fullName evidence="8">Ig-like domain (Group 2)</fullName>
    </submittedName>
</protein>
<evidence type="ECO:0000256" key="3">
    <source>
        <dbReference type="ARBA" id="ARBA00023239"/>
    </source>
</evidence>
<evidence type="ECO:0000313" key="9">
    <source>
        <dbReference type="Proteomes" id="UP000199042"/>
    </source>
</evidence>
<dbReference type="SUPFAM" id="SSF49373">
    <property type="entry name" value="Invasin/intimin cell-adhesion fragments"/>
    <property type="match status" value="1"/>
</dbReference>
<feature type="chain" id="PRO_5044274793" evidence="6">
    <location>
        <begin position="26"/>
        <end position="1139"/>
    </location>
</feature>
<evidence type="ECO:0000256" key="2">
    <source>
        <dbReference type="ARBA" id="ARBA00022729"/>
    </source>
</evidence>
<dbReference type="SUPFAM" id="SSF74650">
    <property type="entry name" value="Galactose mutarotase-like"/>
    <property type="match status" value="1"/>
</dbReference>
<dbReference type="InterPro" id="IPR038970">
    <property type="entry name" value="Lyase_8"/>
</dbReference>
<dbReference type="GO" id="GO:0030246">
    <property type="term" value="F:carbohydrate binding"/>
    <property type="evidence" value="ECO:0007669"/>
    <property type="project" value="InterPro"/>
</dbReference>
<keyword evidence="2 6" id="KW-0732">Signal</keyword>
<evidence type="ECO:0000256" key="4">
    <source>
        <dbReference type="PIRSR" id="PIRSR638970-1"/>
    </source>
</evidence>
<dbReference type="PANTHER" id="PTHR38481:SF1">
    <property type="entry name" value="HYALURONATE LYASE"/>
    <property type="match status" value="1"/>
</dbReference>
<sequence>MKRVSRNVPVLLCGLLILSADTVLASENAVVNGSFEQVIASDGKWTGNKAEAWNDVWVPTGEPIITVDDTQAYDGEKSLYIYATDTARVAVSQDITVDPSSTYDLSAFIKTDNVVSSQGVRLRILYYANGVQKSLEYSDRYTGTNNWTEVHQKITTGIDIDSIRIQLFFESGIGKAWFDAVSLEKIPVVEMLKLEQEDIQLTLGESKMLEVQVEPADFAVESLNWQSTNNGVVNVQNGVITGIGEGSATISVTSPDGSLSDAVSVVVTADSSMGTTLPNFSDTVQMVQGQVLLPFETTLPSGFTTVSSDEEVLVVKNGVLQAIKPGTATVSILDAEGKAAGAIAVEVTAAEWTDFDTLRIRWENLISGEEYYDADDSNMNAMQVKKDAAAQELWDTMYKSNDRVYLWDSEASGTSATITSSYRKIYKLAEAAVTPASTLFHNEALIRDVLSAMEWLYANKYNETKTITGNWWDYEIGTPRAINDILTVFHPILTKEQIMKYTEPINIFVPDVNSMMATLGSKKQEATGANQIDISKVKLIQGILREDSQAIMEAKGALSKVFSNVESGEGFYSDGSFIQHTNIPYTGSYGNVLIDGLSQLLTVVQNTDYQIDDPNLTNVYSWIDNSFSPVLYKGSLMDMVRGRAISRQNLQDHAASMEVIRAVIRFSEFAPEEIATTFKELAKSWLISDTYFDYIASVGNYRDMALASELLSDETIFGAEQSQLFKNFANMDRVVYRNPNKDFAFGISMHSTRTQNYEDMNNENRQGWFTGDGMTYLYNGDLGQFSGDYWATINPYRLPGTTVLTSPRVDGSGETVSTKAFVGASVIDNRFGTVAMDFENWTRDLSARKSWFIFGNKIVALGADIQNSSGVNAETIIENRKLIAEENYAVLGDGELLNTEKGQAAVVSNPNWLLLQAPEATQSIGYVFPDNQEVHYLLENRSGSWKNINYTQSAAVVSNDFFTMWLDHGKNSNGDTYSYILYPNATEEELVKAVEADSVSIIKNDGVVQAVHDAETGATGINLWENIPTTIGAVTLFQAASLTMEETEETIKISVSDPSMLNNTGINLRLDGKKLQVLNKPENVVVKTTGNRLEIQIDPSGSAGKSTELIISKGKKSKAEKSEKSEKTLNNNESNNANK</sequence>
<dbReference type="InterPro" id="IPR003159">
    <property type="entry name" value="Lyase_8_central_dom"/>
</dbReference>
<feature type="compositionally biased region" description="Basic and acidic residues" evidence="5">
    <location>
        <begin position="1117"/>
        <end position="1127"/>
    </location>
</feature>
<feature type="active site" evidence="4">
    <location>
        <position position="580"/>
    </location>
</feature>
<dbReference type="CDD" id="cd01083">
    <property type="entry name" value="GAG_Lyase"/>
    <property type="match status" value="1"/>
</dbReference>
<feature type="region of interest" description="Disordered" evidence="5">
    <location>
        <begin position="1097"/>
        <end position="1139"/>
    </location>
</feature>
<dbReference type="SUPFAM" id="SSF49785">
    <property type="entry name" value="Galactose-binding domain-like"/>
    <property type="match status" value="1"/>
</dbReference>
<name>A0AB38A1P1_9LACT</name>
<reference evidence="8 9" key="1">
    <citation type="submission" date="2016-10" db="EMBL/GenBank/DDBJ databases">
        <authorList>
            <person name="Varghese N."/>
            <person name="Submissions S."/>
        </authorList>
    </citation>
    <scope>NUCLEOTIDE SEQUENCE [LARGE SCALE GENOMIC DNA]</scope>
    <source>
        <strain evidence="8 9">DSM 14526</strain>
    </source>
</reference>
<dbReference type="Pfam" id="PF02884">
    <property type="entry name" value="Lyase_8_C"/>
    <property type="match status" value="1"/>
</dbReference>
<dbReference type="SUPFAM" id="SSF48230">
    <property type="entry name" value="Chondroitin AC/alginate lyase"/>
    <property type="match status" value="1"/>
</dbReference>
<dbReference type="GO" id="GO:0005975">
    <property type="term" value="P:carbohydrate metabolic process"/>
    <property type="evidence" value="ECO:0007669"/>
    <property type="project" value="InterPro"/>
</dbReference>
<accession>A0AB38A1P1</accession>
<dbReference type="Pfam" id="PF22637">
    <property type="entry name" value="CBM_4_9_1"/>
    <property type="match status" value="1"/>
</dbReference>
<dbReference type="InterPro" id="IPR054563">
    <property type="entry name" value="HylB-like_N"/>
</dbReference>
<comment type="similarity">
    <text evidence="1">Belongs to the polysaccharide lyase 8 family.</text>
</comment>
<dbReference type="InterPro" id="IPR003343">
    <property type="entry name" value="Big_2"/>
</dbReference>
<feature type="compositionally biased region" description="Polar residues" evidence="5">
    <location>
        <begin position="1128"/>
        <end position="1139"/>
    </location>
</feature>
<dbReference type="SUPFAM" id="SSF49863">
    <property type="entry name" value="Hyaluronate lyase-like, C-terminal domain"/>
    <property type="match status" value="1"/>
</dbReference>
<feature type="active site" evidence="4">
    <location>
        <position position="589"/>
    </location>
</feature>
<dbReference type="GO" id="GO:0016837">
    <property type="term" value="F:carbon-oxygen lyase activity, acting on polysaccharides"/>
    <property type="evidence" value="ECO:0007669"/>
    <property type="project" value="UniProtKB-ARBA"/>
</dbReference>
<organism evidence="8 9">
    <name type="scientific">Trichococcus collinsii</name>
    <dbReference type="NCBI Taxonomy" id="157076"/>
    <lineage>
        <taxon>Bacteria</taxon>
        <taxon>Bacillati</taxon>
        <taxon>Bacillota</taxon>
        <taxon>Bacilli</taxon>
        <taxon>Lactobacillales</taxon>
        <taxon>Carnobacteriaceae</taxon>
        <taxon>Trichococcus</taxon>
    </lineage>
</organism>
<dbReference type="Gene3D" id="2.70.98.10">
    <property type="match status" value="1"/>
</dbReference>
<evidence type="ECO:0000256" key="1">
    <source>
        <dbReference type="ARBA" id="ARBA00006699"/>
    </source>
</evidence>
<gene>
    <name evidence="8" type="ORF">SAMN04488525_104159</name>
</gene>
<dbReference type="GO" id="GO:0005576">
    <property type="term" value="C:extracellular region"/>
    <property type="evidence" value="ECO:0007669"/>
    <property type="project" value="InterPro"/>
</dbReference>
<dbReference type="Gene3D" id="2.60.220.10">
    <property type="entry name" value="Polysaccharide lyase family 8-like, C-terminal"/>
    <property type="match status" value="1"/>
</dbReference>
<dbReference type="Proteomes" id="UP000199042">
    <property type="component" value="Unassembled WGS sequence"/>
</dbReference>
<dbReference type="RefSeq" id="WP_176974243.1">
    <property type="nucleotide sequence ID" value="NZ_FJNA01000002.1"/>
</dbReference>
<dbReference type="InterPro" id="IPR004103">
    <property type="entry name" value="Lyase_8_C"/>
</dbReference>
<dbReference type="InterPro" id="IPR012970">
    <property type="entry name" value="Lyase_8_alpha_N"/>
</dbReference>
<dbReference type="Gene3D" id="1.50.10.100">
    <property type="entry name" value="Chondroitin AC/alginate lyase"/>
    <property type="match status" value="1"/>
</dbReference>
<dbReference type="InterPro" id="IPR014718">
    <property type="entry name" value="GH-type_carb-bd"/>
</dbReference>
<keyword evidence="9" id="KW-1185">Reference proteome</keyword>
<dbReference type="InterPro" id="IPR011071">
    <property type="entry name" value="Lyase_8-like_C"/>
</dbReference>
<dbReference type="InterPro" id="IPR008979">
    <property type="entry name" value="Galactose-bd-like_sf"/>
</dbReference>
<dbReference type="Pfam" id="PF08124">
    <property type="entry name" value="Lyase_8_N"/>
    <property type="match status" value="1"/>
</dbReference>
<dbReference type="Pfam" id="PF02368">
    <property type="entry name" value="Big_2"/>
    <property type="match status" value="1"/>
</dbReference>
<evidence type="ECO:0000256" key="5">
    <source>
        <dbReference type="SAM" id="MobiDB-lite"/>
    </source>
</evidence>
<keyword evidence="3" id="KW-0456">Lyase</keyword>
<evidence type="ECO:0000256" key="6">
    <source>
        <dbReference type="SAM" id="SignalP"/>
    </source>
</evidence>
<dbReference type="PANTHER" id="PTHR38481">
    <property type="entry name" value="HYALURONATE LYASE"/>
    <property type="match status" value="1"/>
</dbReference>
<dbReference type="AlphaFoldDB" id="A0AB38A1P1"/>
<feature type="domain" description="BIG2" evidence="7">
    <location>
        <begin position="188"/>
        <end position="264"/>
    </location>
</feature>
<feature type="active site" evidence="4">
    <location>
        <position position="643"/>
    </location>
</feature>
<evidence type="ECO:0000259" key="7">
    <source>
        <dbReference type="SMART" id="SM00635"/>
    </source>
</evidence>
<dbReference type="InterPro" id="IPR008964">
    <property type="entry name" value="Invasin/intimin_cell_adhesion"/>
</dbReference>
<proteinExistence type="inferred from homology"/>